<gene>
    <name evidence="1" type="ORF">L6164_025272</name>
</gene>
<dbReference type="Proteomes" id="UP000828941">
    <property type="component" value="Chromosome 10"/>
</dbReference>
<keyword evidence="2" id="KW-1185">Reference proteome</keyword>
<comment type="caution">
    <text evidence="1">The sequence shown here is derived from an EMBL/GenBank/DDBJ whole genome shotgun (WGS) entry which is preliminary data.</text>
</comment>
<reference evidence="1 2" key="1">
    <citation type="journal article" date="2022" name="DNA Res.">
        <title>Chromosomal-level genome assembly of the orchid tree Bauhinia variegata (Leguminosae; Cercidoideae) supports the allotetraploid origin hypothesis of Bauhinia.</title>
        <authorList>
            <person name="Zhong Y."/>
            <person name="Chen Y."/>
            <person name="Zheng D."/>
            <person name="Pang J."/>
            <person name="Liu Y."/>
            <person name="Luo S."/>
            <person name="Meng S."/>
            <person name="Qian L."/>
            <person name="Wei D."/>
            <person name="Dai S."/>
            <person name="Zhou R."/>
        </authorList>
    </citation>
    <scope>NUCLEOTIDE SEQUENCE [LARGE SCALE GENOMIC DNA]</scope>
    <source>
        <strain evidence="1">BV-YZ2020</strain>
    </source>
</reference>
<dbReference type="EMBL" id="CM039435">
    <property type="protein sequence ID" value="KAI4317403.1"/>
    <property type="molecule type" value="Genomic_DNA"/>
</dbReference>
<sequence length="365" mass="42084">MASKDLPEDIMVEILARLPVKSLTRFKRLSKSASALITSSYFINKHFKFSSEVARNQHALLITRYLKEYPRNPWMIFISDETLDDPIELELPIEDEDDFYDTAVHGPCNGIFCIYRSYSFAKQGQLILWNPATREAKALPSPHNQPIKSDILFIHGFGFDPKTNDYKVVSISATMQDAVTLFNDEPSSSVTVYNLSSNSWRTIAGVNVSPFDLGTPKFNSYLNGVYHWKNLQRYGNTIICFDISKEIFWKIEIPCFKSCYLEWQVAVIDDSVACVTGPTETDLYEIWIMNEYGVKESWTRKYKLVIDFSPGFCDDNLFHTDQGPRWLASYYPRIKQKEQGFLIYVSVLFQAVRYAESLFSLPVLE</sequence>
<organism evidence="1 2">
    <name type="scientific">Bauhinia variegata</name>
    <name type="common">Purple orchid tree</name>
    <name type="synonym">Phanera variegata</name>
    <dbReference type="NCBI Taxonomy" id="167791"/>
    <lineage>
        <taxon>Eukaryota</taxon>
        <taxon>Viridiplantae</taxon>
        <taxon>Streptophyta</taxon>
        <taxon>Embryophyta</taxon>
        <taxon>Tracheophyta</taxon>
        <taxon>Spermatophyta</taxon>
        <taxon>Magnoliopsida</taxon>
        <taxon>eudicotyledons</taxon>
        <taxon>Gunneridae</taxon>
        <taxon>Pentapetalae</taxon>
        <taxon>rosids</taxon>
        <taxon>fabids</taxon>
        <taxon>Fabales</taxon>
        <taxon>Fabaceae</taxon>
        <taxon>Cercidoideae</taxon>
        <taxon>Cercideae</taxon>
        <taxon>Bauhiniinae</taxon>
        <taxon>Bauhinia</taxon>
    </lineage>
</organism>
<evidence type="ECO:0000313" key="2">
    <source>
        <dbReference type="Proteomes" id="UP000828941"/>
    </source>
</evidence>
<evidence type="ECO:0000313" key="1">
    <source>
        <dbReference type="EMBL" id="KAI4317403.1"/>
    </source>
</evidence>
<proteinExistence type="predicted"/>
<name>A0ACB9M0H1_BAUVA</name>
<protein>
    <submittedName>
        <fullName evidence="1">Uncharacterized protein</fullName>
    </submittedName>
</protein>
<accession>A0ACB9M0H1</accession>